<dbReference type="RefSeq" id="WP_017807324.1">
    <property type="nucleotide sequence ID" value="NZ_CP051636.1"/>
</dbReference>
<feature type="domain" description="HTH cro/C1-type" evidence="1">
    <location>
        <begin position="48"/>
        <end position="91"/>
    </location>
</feature>
<dbReference type="PROSITE" id="PS50943">
    <property type="entry name" value="HTH_CROC1"/>
    <property type="match status" value="1"/>
</dbReference>
<dbReference type="EMBL" id="RQXS01000080">
    <property type="protein sequence ID" value="RZN55762.1"/>
    <property type="molecule type" value="Genomic_DNA"/>
</dbReference>
<dbReference type="NCBIfam" id="TIGR02684">
    <property type="entry name" value="dnstrm_HI1420"/>
    <property type="match status" value="1"/>
</dbReference>
<evidence type="ECO:0000259" key="1">
    <source>
        <dbReference type="PROSITE" id="PS50943"/>
    </source>
</evidence>
<dbReference type="EMBL" id="RQXS01000074">
    <property type="protein sequence ID" value="RZN56074.1"/>
    <property type="molecule type" value="Genomic_DNA"/>
</dbReference>
<dbReference type="InterPro" id="IPR014057">
    <property type="entry name" value="HI1420"/>
</dbReference>
<name>A0A377IAC0_AVIPA</name>
<dbReference type="InterPro" id="IPR001387">
    <property type="entry name" value="Cro/C1-type_HTH"/>
</dbReference>
<dbReference type="InterPro" id="IPR010982">
    <property type="entry name" value="Lambda_DNA-bd_dom_sf"/>
</dbReference>
<dbReference type="Proteomes" id="UP000254465">
    <property type="component" value="Unassembled WGS sequence"/>
</dbReference>
<dbReference type="Proteomes" id="UP000294229">
    <property type="component" value="Unassembled WGS sequence"/>
</dbReference>
<dbReference type="SMART" id="SM00530">
    <property type="entry name" value="HTH_XRE"/>
    <property type="match status" value="1"/>
</dbReference>
<evidence type="ECO:0000313" key="6">
    <source>
        <dbReference type="Proteomes" id="UP000254465"/>
    </source>
</evidence>
<dbReference type="CDD" id="cd00093">
    <property type="entry name" value="HTH_XRE"/>
    <property type="match status" value="1"/>
</dbReference>
<evidence type="ECO:0000313" key="4">
    <source>
        <dbReference type="EMBL" id="STO71811.1"/>
    </source>
</evidence>
<proteinExistence type="predicted"/>
<dbReference type="SUPFAM" id="SSF47413">
    <property type="entry name" value="lambda repressor-like DNA-binding domains"/>
    <property type="match status" value="1"/>
</dbReference>
<evidence type="ECO:0000313" key="5">
    <source>
        <dbReference type="EMBL" id="STO72267.1"/>
    </source>
</evidence>
<evidence type="ECO:0000313" key="7">
    <source>
        <dbReference type="Proteomes" id="UP000294229"/>
    </source>
</evidence>
<accession>A0A377IAC0</accession>
<dbReference type="EMBL" id="UGHK01000002">
    <property type="protein sequence ID" value="STO71811.1"/>
    <property type="molecule type" value="Genomic_DNA"/>
</dbReference>
<gene>
    <name evidence="3" type="ORF">EIG79_10770</name>
    <name evidence="2" type="ORF">EIG79_11020</name>
    <name evidence="4" type="ORF">NCTC11296_01724</name>
    <name evidence="5" type="ORF">NCTC11296_02191</name>
</gene>
<dbReference type="AlphaFoldDB" id="A0A377IAC0"/>
<dbReference type="EMBL" id="UGHK01000002">
    <property type="protein sequence ID" value="STO72267.1"/>
    <property type="molecule type" value="Genomic_DNA"/>
</dbReference>
<reference evidence="5 6" key="1">
    <citation type="submission" date="2018-06" db="EMBL/GenBank/DDBJ databases">
        <authorList>
            <consortium name="Pathogen Informatics"/>
            <person name="Doyle S."/>
        </authorList>
    </citation>
    <scope>NUCLEOTIDE SEQUENCE [LARGE SCALE GENOMIC DNA]</scope>
    <source>
        <strain evidence="5 6">NCTC11296</strain>
    </source>
</reference>
<sequence>MMELQDFDIAEHLRSEEEIQLYLNEVLQENDVDLILSALGDIAKARNMSQLAREVGVSREGLYKAFSGKGNPTFSTVLKVMKALNLSFEVKRVTHA</sequence>
<dbReference type="PANTHER" id="PTHR40275:SF1">
    <property type="entry name" value="SSL7038 PROTEIN"/>
    <property type="match status" value="1"/>
</dbReference>
<reference evidence="2 7" key="2">
    <citation type="submission" date="2018-11" db="EMBL/GenBank/DDBJ databases">
        <title>Sequencing Av. paragallinarum serogroups.</title>
        <authorList>
            <person name="Hellmuth J.E."/>
            <person name="Boucher C.E."/>
            <person name="Cason E.D."/>
        </authorList>
    </citation>
    <scope>NUCLEOTIDE SEQUENCE [LARGE SCALE GENOMIC DNA]</scope>
    <source>
        <strain evidence="2 7">SA-3</strain>
    </source>
</reference>
<dbReference type="PANTHER" id="PTHR40275">
    <property type="entry name" value="SSL7038 PROTEIN"/>
    <property type="match status" value="1"/>
</dbReference>
<evidence type="ECO:0000313" key="3">
    <source>
        <dbReference type="EMBL" id="RZN56074.1"/>
    </source>
</evidence>
<protein>
    <submittedName>
        <fullName evidence="2">Putative addiction module antidote protein</fullName>
    </submittedName>
    <submittedName>
        <fullName evidence="5">Putative transcriptional regulator/addiction module antitoxin</fullName>
    </submittedName>
</protein>
<dbReference type="Gene3D" id="1.10.260.40">
    <property type="entry name" value="lambda repressor-like DNA-binding domains"/>
    <property type="match status" value="1"/>
</dbReference>
<dbReference type="Pfam" id="PF21716">
    <property type="entry name" value="dnstrm_HI1420"/>
    <property type="match status" value="1"/>
</dbReference>
<organism evidence="5 6">
    <name type="scientific">Avibacterium paragallinarum</name>
    <name type="common">Haemophilus gallinarum</name>
    <dbReference type="NCBI Taxonomy" id="728"/>
    <lineage>
        <taxon>Bacteria</taxon>
        <taxon>Pseudomonadati</taxon>
        <taxon>Pseudomonadota</taxon>
        <taxon>Gammaproteobacteria</taxon>
        <taxon>Pasteurellales</taxon>
        <taxon>Pasteurellaceae</taxon>
        <taxon>Avibacterium</taxon>
    </lineage>
</organism>
<dbReference type="GO" id="GO:0003677">
    <property type="term" value="F:DNA binding"/>
    <property type="evidence" value="ECO:0007669"/>
    <property type="project" value="InterPro"/>
</dbReference>
<evidence type="ECO:0000313" key="2">
    <source>
        <dbReference type="EMBL" id="RZN55762.1"/>
    </source>
</evidence>